<organism evidence="2 3">
    <name type="scientific">Kipferlia bialata</name>
    <dbReference type="NCBI Taxonomy" id="797122"/>
    <lineage>
        <taxon>Eukaryota</taxon>
        <taxon>Metamonada</taxon>
        <taxon>Carpediemonas-like organisms</taxon>
        <taxon>Kipferlia</taxon>
    </lineage>
</organism>
<dbReference type="InterPro" id="IPR012923">
    <property type="entry name" value="Csm3"/>
</dbReference>
<protein>
    <recommendedName>
        <fullName evidence="1">Chromosome segregation in meiosis protein 3 domain-containing protein</fullName>
    </recommendedName>
</protein>
<accession>A0A9K3DET4</accession>
<dbReference type="EMBL" id="BDIP01010277">
    <property type="protein sequence ID" value="GIQ92689.1"/>
    <property type="molecule type" value="Genomic_DNA"/>
</dbReference>
<feature type="non-terminal residue" evidence="2">
    <location>
        <position position="59"/>
    </location>
</feature>
<gene>
    <name evidence="2" type="ORF">KIPB_016602</name>
</gene>
<evidence type="ECO:0000313" key="2">
    <source>
        <dbReference type="EMBL" id="GIQ92689.1"/>
    </source>
</evidence>
<dbReference type="GO" id="GO:0005634">
    <property type="term" value="C:nucleus"/>
    <property type="evidence" value="ECO:0007669"/>
    <property type="project" value="InterPro"/>
</dbReference>
<evidence type="ECO:0000259" key="1">
    <source>
        <dbReference type="Pfam" id="PF07962"/>
    </source>
</evidence>
<name>A0A9K3DET4_9EUKA</name>
<dbReference type="AlphaFoldDB" id="A0A9K3DET4"/>
<proteinExistence type="predicted"/>
<keyword evidence="3" id="KW-1185">Reference proteome</keyword>
<evidence type="ECO:0000313" key="3">
    <source>
        <dbReference type="Proteomes" id="UP000265618"/>
    </source>
</evidence>
<dbReference type="GO" id="GO:0006974">
    <property type="term" value="P:DNA damage response"/>
    <property type="evidence" value="ECO:0007669"/>
    <property type="project" value="InterPro"/>
</dbReference>
<feature type="non-terminal residue" evidence="2">
    <location>
        <position position="1"/>
    </location>
</feature>
<feature type="domain" description="Chromosome segregation in meiosis protein 3" evidence="1">
    <location>
        <begin position="8"/>
        <end position="53"/>
    </location>
</feature>
<dbReference type="Pfam" id="PF07962">
    <property type="entry name" value="Swi3"/>
    <property type="match status" value="1"/>
</dbReference>
<comment type="caution">
    <text evidence="2">The sequence shown here is derived from an EMBL/GenBank/DDBJ whole genome shotgun (WGS) entry which is preliminary data.</text>
</comment>
<dbReference type="Proteomes" id="UP000265618">
    <property type="component" value="Unassembled WGS sequence"/>
</dbReference>
<reference evidence="2 3" key="1">
    <citation type="journal article" date="2018" name="PLoS ONE">
        <title>The draft genome of Kipferlia bialata reveals reductive genome evolution in fornicate parasites.</title>
        <authorList>
            <person name="Tanifuji G."/>
            <person name="Takabayashi S."/>
            <person name="Kume K."/>
            <person name="Takagi M."/>
            <person name="Nakayama T."/>
            <person name="Kamikawa R."/>
            <person name="Inagaki Y."/>
            <person name="Hashimoto T."/>
        </authorList>
    </citation>
    <scope>NUCLEOTIDE SEQUENCE [LARGE SCALE GENOMIC DNA]</scope>
    <source>
        <strain evidence="2">NY0173</strain>
    </source>
</reference>
<sequence length="59" mass="6658">SQSVEIGLGSILNVYRDWAKELYPKIPFPTVAWRIAHLTGRTKLLDMVDRVAEGELDGM</sequence>
<dbReference type="GO" id="GO:0031297">
    <property type="term" value="P:replication fork processing"/>
    <property type="evidence" value="ECO:0007669"/>
    <property type="project" value="InterPro"/>
</dbReference>